<dbReference type="InterPro" id="IPR032466">
    <property type="entry name" value="Metal_Hydrolase"/>
</dbReference>
<dbReference type="CDD" id="cd01301">
    <property type="entry name" value="rDP_like"/>
    <property type="match status" value="1"/>
</dbReference>
<dbReference type="EMBL" id="DWXE01000001">
    <property type="protein sequence ID" value="HJB89903.1"/>
    <property type="molecule type" value="Genomic_DNA"/>
</dbReference>
<dbReference type="SUPFAM" id="SSF51556">
    <property type="entry name" value="Metallo-dependent hydrolases"/>
    <property type="match status" value="1"/>
</dbReference>
<gene>
    <name evidence="1" type="ORF">H9763_00350</name>
</gene>
<dbReference type="AlphaFoldDB" id="A0A9D2SCE4"/>
<proteinExistence type="predicted"/>
<reference evidence="1" key="1">
    <citation type="journal article" date="2021" name="PeerJ">
        <title>Extensive microbial diversity within the chicken gut microbiome revealed by metagenomics and culture.</title>
        <authorList>
            <person name="Gilroy R."/>
            <person name="Ravi A."/>
            <person name="Getino M."/>
            <person name="Pursley I."/>
            <person name="Horton D.L."/>
            <person name="Alikhan N.F."/>
            <person name="Baker D."/>
            <person name="Gharbi K."/>
            <person name="Hall N."/>
            <person name="Watson M."/>
            <person name="Adriaenssens E.M."/>
            <person name="Foster-Nyarko E."/>
            <person name="Jarju S."/>
            <person name="Secka A."/>
            <person name="Antonio M."/>
            <person name="Oren A."/>
            <person name="Chaudhuri R.R."/>
            <person name="La Ragione R."/>
            <person name="Hildebrand F."/>
            <person name="Pallen M.J."/>
        </authorList>
    </citation>
    <scope>NUCLEOTIDE SEQUENCE</scope>
    <source>
        <strain evidence="1">USAMLcec3-2134</strain>
    </source>
</reference>
<dbReference type="Gene3D" id="3.20.20.140">
    <property type="entry name" value="Metal-dependent hydrolases"/>
    <property type="match status" value="1"/>
</dbReference>
<name>A0A9D2SCE4_9FIRM</name>
<dbReference type="InterPro" id="IPR008257">
    <property type="entry name" value="Pept_M19"/>
</dbReference>
<accession>A0A9D2SCE4</accession>
<organism evidence="1 2">
    <name type="scientific">Candidatus Eisenbergiella merdigallinarum</name>
    <dbReference type="NCBI Taxonomy" id="2838552"/>
    <lineage>
        <taxon>Bacteria</taxon>
        <taxon>Bacillati</taxon>
        <taxon>Bacillota</taxon>
        <taxon>Clostridia</taxon>
        <taxon>Lachnospirales</taxon>
        <taxon>Lachnospiraceae</taxon>
        <taxon>Eisenbergiella</taxon>
    </lineage>
</organism>
<dbReference type="GO" id="GO:0070573">
    <property type="term" value="F:metallodipeptidase activity"/>
    <property type="evidence" value="ECO:0007669"/>
    <property type="project" value="InterPro"/>
</dbReference>
<dbReference type="GO" id="GO:0006508">
    <property type="term" value="P:proteolysis"/>
    <property type="evidence" value="ECO:0007669"/>
    <property type="project" value="InterPro"/>
</dbReference>
<evidence type="ECO:0000313" key="2">
    <source>
        <dbReference type="Proteomes" id="UP000886883"/>
    </source>
</evidence>
<dbReference type="PANTHER" id="PTHR10443">
    <property type="entry name" value="MICROSOMAL DIPEPTIDASE"/>
    <property type="match status" value="1"/>
</dbReference>
<dbReference type="Pfam" id="PF01244">
    <property type="entry name" value="Peptidase_M19"/>
    <property type="match status" value="1"/>
</dbReference>
<dbReference type="Proteomes" id="UP000886883">
    <property type="component" value="Unassembled WGS sequence"/>
</dbReference>
<protein>
    <submittedName>
        <fullName evidence="1">Dipeptidase</fullName>
    </submittedName>
</protein>
<comment type="caution">
    <text evidence="1">The sequence shown here is derived from an EMBL/GenBank/DDBJ whole genome shotgun (WGS) entry which is preliminary data.</text>
</comment>
<reference evidence="1" key="2">
    <citation type="submission" date="2021-04" db="EMBL/GenBank/DDBJ databases">
        <authorList>
            <person name="Gilroy R."/>
        </authorList>
    </citation>
    <scope>NUCLEOTIDE SEQUENCE</scope>
    <source>
        <strain evidence="1">USAMLcec3-2134</strain>
    </source>
</reference>
<dbReference type="PANTHER" id="PTHR10443:SF12">
    <property type="entry name" value="DIPEPTIDASE"/>
    <property type="match status" value="1"/>
</dbReference>
<sequence length="330" mass="36437">MKVVDMHCDTIAALAQRGREGWSLAKNGLHVSLEEMEKGDYLLQNFALFVAVEEGRDPWEQVLSLADCFERQMELCGDRIAPVRTFSDIRRAEKAGKMCALLTVEEGAVCRGSLENLERLFDRGVRMMTLTWNYPNELGFPNVTMPAEGGEPDFFCPQTQKGLTETGIEFVQNMQRMGMIVDVSHLSDAGFYDVLSCTDRPFVASHSNARAVCRNVRNLTDDMIRRLAERGGVTGLNFCPSFLEEGLEERGEDVLGAVVRHARHIVNAGGIECLGLGSDFDGIPTPKGLEGAGKLPLLDDALAKAGFTAAQRDKIFSGNVLRLYRDTLPE</sequence>
<dbReference type="PROSITE" id="PS51365">
    <property type="entry name" value="RENAL_DIPEPTIDASE_2"/>
    <property type="match status" value="1"/>
</dbReference>
<evidence type="ECO:0000313" key="1">
    <source>
        <dbReference type="EMBL" id="HJB89903.1"/>
    </source>
</evidence>